<dbReference type="InterPro" id="IPR011047">
    <property type="entry name" value="Quinoprotein_ADH-like_sf"/>
</dbReference>
<dbReference type="Proteomes" id="UP000279541">
    <property type="component" value="Chromosome"/>
</dbReference>
<proteinExistence type="predicted"/>
<evidence type="ECO:0000259" key="2">
    <source>
        <dbReference type="Pfam" id="PF06580"/>
    </source>
</evidence>
<dbReference type="GO" id="GO:0016020">
    <property type="term" value="C:membrane"/>
    <property type="evidence" value="ECO:0007669"/>
    <property type="project" value="InterPro"/>
</dbReference>
<dbReference type="Proteomes" id="UP000186106">
    <property type="component" value="Unassembled WGS sequence"/>
</dbReference>
<keyword evidence="1" id="KW-0472">Membrane</keyword>
<keyword evidence="1" id="KW-0812">Transmembrane</keyword>
<feature type="domain" description="Signal transduction histidine kinase internal region" evidence="2">
    <location>
        <begin position="780"/>
        <end position="857"/>
    </location>
</feature>
<reference evidence="4 5" key="1">
    <citation type="submission" date="2017-01" db="EMBL/GenBank/DDBJ databases">
        <authorList>
            <person name="Mah S.A."/>
            <person name="Swanson W.J."/>
            <person name="Moy G.W."/>
            <person name="Vacquier V.D."/>
        </authorList>
    </citation>
    <scope>NUCLEOTIDE SEQUENCE [LARGE SCALE GENOMIC DNA]</scope>
    <source>
        <strain evidence="4 5">DSM 16927</strain>
    </source>
</reference>
<dbReference type="InterPro" id="IPR010559">
    <property type="entry name" value="Sig_transdc_His_kin_internal"/>
</dbReference>
<feature type="transmembrane region" description="Helical" evidence="1">
    <location>
        <begin position="741"/>
        <end position="763"/>
    </location>
</feature>
<dbReference type="RefSeq" id="WP_076353473.1">
    <property type="nucleotide sequence ID" value="NZ_CP033926.1"/>
</dbReference>
<dbReference type="Gene3D" id="3.30.565.10">
    <property type="entry name" value="Histidine kinase-like ATPase, C-terminal domain"/>
    <property type="match status" value="1"/>
</dbReference>
<dbReference type="PANTHER" id="PTHR34220">
    <property type="entry name" value="SENSOR HISTIDINE KINASE YPDA"/>
    <property type="match status" value="1"/>
</dbReference>
<dbReference type="SUPFAM" id="SSF55874">
    <property type="entry name" value="ATPase domain of HSP90 chaperone/DNA topoisomerase II/histidine kinase"/>
    <property type="match status" value="1"/>
</dbReference>
<evidence type="ECO:0000256" key="1">
    <source>
        <dbReference type="SAM" id="Phobius"/>
    </source>
</evidence>
<dbReference type="Gene3D" id="2.130.10.10">
    <property type="entry name" value="YVTN repeat-like/Quinoprotein amine dehydrogenase"/>
    <property type="match status" value="3"/>
</dbReference>
<name>A0A1N7IBP7_9FLAO</name>
<evidence type="ECO:0000313" key="4">
    <source>
        <dbReference type="EMBL" id="SIS34504.1"/>
    </source>
</evidence>
<dbReference type="InterPro" id="IPR036890">
    <property type="entry name" value="HATPase_C_sf"/>
</dbReference>
<protein>
    <submittedName>
        <fullName evidence="4">Y_Y_Y domain-containing protein</fullName>
    </submittedName>
</protein>
<dbReference type="KEGG" id="cjt:EG359_20510"/>
<keyword evidence="1" id="KW-1133">Transmembrane helix</keyword>
<dbReference type="InterPro" id="IPR050640">
    <property type="entry name" value="Bact_2-comp_sensor_kinase"/>
</dbReference>
<dbReference type="AlphaFoldDB" id="A0A1N7IBP7"/>
<dbReference type="SUPFAM" id="SSF63829">
    <property type="entry name" value="Calcium-dependent phosphotriesterase"/>
    <property type="match status" value="1"/>
</dbReference>
<evidence type="ECO:0000313" key="6">
    <source>
        <dbReference type="Proteomes" id="UP000279541"/>
    </source>
</evidence>
<reference evidence="3 6" key="2">
    <citation type="submission" date="2018-11" db="EMBL/GenBank/DDBJ databases">
        <title>Proposal to divide the Flavobacteriaceae and reorganize its genera based on Amino Acid Identity values calculated from whole genome sequences.</title>
        <authorList>
            <person name="Nicholson A.C."/>
            <person name="Gulvik C.A."/>
            <person name="Whitney A.M."/>
            <person name="Humrighouse B.W."/>
            <person name="Bell M."/>
            <person name="Holmes B."/>
            <person name="Steigerwalt A.G."/>
            <person name="Villarma A."/>
            <person name="Sheth M."/>
            <person name="Batra D."/>
            <person name="Pryor J."/>
            <person name="Bernardet J.-F."/>
            <person name="Hugo C."/>
            <person name="Kampfer P."/>
            <person name="Newman J."/>
            <person name="McQuiston J.R."/>
        </authorList>
    </citation>
    <scope>NUCLEOTIDE SEQUENCE [LARGE SCALE GENOMIC DNA]</scope>
    <source>
        <strain evidence="3 6">DSM 16927</strain>
    </source>
</reference>
<dbReference type="GO" id="GO:0000155">
    <property type="term" value="F:phosphorelay sensor kinase activity"/>
    <property type="evidence" value="ECO:0007669"/>
    <property type="project" value="InterPro"/>
</dbReference>
<keyword evidence="6" id="KW-1185">Reference proteome</keyword>
<dbReference type="EMBL" id="CP033926">
    <property type="protein sequence ID" value="AZB01826.1"/>
    <property type="molecule type" value="Genomic_DNA"/>
</dbReference>
<evidence type="ECO:0000313" key="3">
    <source>
        <dbReference type="EMBL" id="AZB01826.1"/>
    </source>
</evidence>
<dbReference type="EMBL" id="FTNZ01000004">
    <property type="protein sequence ID" value="SIS34504.1"/>
    <property type="molecule type" value="Genomic_DNA"/>
</dbReference>
<gene>
    <name evidence="3" type="ORF">EG359_20510</name>
    <name evidence="4" type="ORF">SAMN05421768_1042</name>
</gene>
<dbReference type="Pfam" id="PF06580">
    <property type="entry name" value="His_kinase"/>
    <property type="match status" value="1"/>
</dbReference>
<sequence length="983" mass="114412">MRKNITFHLYLFLFVIMNGVQSFAQSNYKVQSYKYTDGLPSDNILSIDKKDGFLYVGTQRGLSLFDGYRFLNQKFLTEPISSLFLKNNVQYLSSGSRGICSLSNFYNQPKVITKVNFNDDNTNNDHYDNLFIDGKKRIWCSDQNNLKFFSSNRNKNWKIDESGNLSENKLRFFQVDNEVWVATPKGIFVWNEKLKTLQKHSNPVLAKNAFVSGFSVSENEIFLSSFSGEIFLFEPQKGKISLLKSIQNLPLYLVKSFSGNDNFLLIYNKNEIYKYDKKLNKSELIFSSKNEINTVFYDKETRIIWAGTNRGLQKIISNEESIENIHFSRKDNQTITTITEDKNHNLWMTNNTSEIYCLKTDKNIEVFHSVSPKTVFTNVFIDDKIFISASDGVYIIQNHQIKKVISLPFPVKKIIKDYKNQLWVLSSKNGIKVFDSNTFKENKNAIQNSESYWKTNTSNDISVAKDGTIWLASWMPKDYGISFFDEKQHLFKEINSLKSFKNESKFITDYYNRITLTKNQNILFSGYGGWNLVSPKGEILRSFFTSEYKIANDHIEGIAEDSLGNIWFACAEGLYQYNFATDKAIRIFQLDGLENNDLTFGFYKFNDNRIAVAVDSGIQILNLDKIVKTQLINELKLTSVKKDNVEIPVTSNEFNFDYNFTELDFNFSALSFSDNEKIVYRYRFSDEKKWNYLGTTPKLSLIKLPPSNYEIIIEAGDNLGNWQQKQLKINLKINPPFYLRFWFIGMMILLLIFVGYLIFRYLLNQEKEKSKLKQTIKDVEMQILRSQMNPHFLFNSLNSINSFIVQQKSKEASTYLTTFSKLMRNILDNSRHETINLEKEIETLKMYLKLETARLDHCFDYQIIIDKDIDTEFVQIPPLIIQPFVENAIWHGLVNKKENGFLKIEVSEIQESMLNIKITDNGIGREASALLKKEQIKHKSYGIEITRQRIEILNPKNQILITDLDDGNGNKGTLVELNIMYYD</sequence>
<dbReference type="InterPro" id="IPR013783">
    <property type="entry name" value="Ig-like_fold"/>
</dbReference>
<accession>A0A1N7IBP7</accession>
<dbReference type="STRING" id="112234.SAMN05421768_1042"/>
<dbReference type="PANTHER" id="PTHR34220:SF7">
    <property type="entry name" value="SENSOR HISTIDINE KINASE YPDA"/>
    <property type="match status" value="1"/>
</dbReference>
<dbReference type="SUPFAM" id="SSF50998">
    <property type="entry name" value="Quinoprotein alcohol dehydrogenase-like"/>
    <property type="match status" value="1"/>
</dbReference>
<dbReference type="InterPro" id="IPR015943">
    <property type="entry name" value="WD40/YVTN_repeat-like_dom_sf"/>
</dbReference>
<evidence type="ECO:0000313" key="5">
    <source>
        <dbReference type="Proteomes" id="UP000186106"/>
    </source>
</evidence>
<organism evidence="4 5">
    <name type="scientific">Chryseobacterium joostei</name>
    <dbReference type="NCBI Taxonomy" id="112234"/>
    <lineage>
        <taxon>Bacteria</taxon>
        <taxon>Pseudomonadati</taxon>
        <taxon>Bacteroidota</taxon>
        <taxon>Flavobacteriia</taxon>
        <taxon>Flavobacteriales</taxon>
        <taxon>Weeksellaceae</taxon>
        <taxon>Chryseobacterium group</taxon>
        <taxon>Chryseobacterium</taxon>
    </lineage>
</organism>
<dbReference type="Gene3D" id="2.60.40.10">
    <property type="entry name" value="Immunoglobulins"/>
    <property type="match status" value="1"/>
</dbReference>
<dbReference type="OrthoDB" id="6190788at2"/>